<name>A0AAN5CZN8_9BILA</name>
<protein>
    <submittedName>
        <fullName evidence="8">Uncharacterized protein</fullName>
    </submittedName>
</protein>
<evidence type="ECO:0000313" key="9">
    <source>
        <dbReference type="Proteomes" id="UP001328107"/>
    </source>
</evidence>
<evidence type="ECO:0000256" key="7">
    <source>
        <dbReference type="SAM" id="Phobius"/>
    </source>
</evidence>
<comment type="subcellular location">
    <subcellularLocation>
        <location evidence="1">Membrane</location>
        <topology evidence="1">Single-pass type II membrane protein</topology>
    </subcellularLocation>
</comment>
<evidence type="ECO:0000313" key="8">
    <source>
        <dbReference type="EMBL" id="GMR52972.1"/>
    </source>
</evidence>
<dbReference type="EMBL" id="BTRK01000005">
    <property type="protein sequence ID" value="GMR52972.1"/>
    <property type="molecule type" value="Genomic_DNA"/>
</dbReference>
<feature type="compositionally biased region" description="Polar residues" evidence="6">
    <location>
        <begin position="465"/>
        <end position="474"/>
    </location>
</feature>
<accession>A0AAN5CZN8</accession>
<dbReference type="GO" id="GO:0016020">
    <property type="term" value="C:membrane"/>
    <property type="evidence" value="ECO:0007669"/>
    <property type="project" value="UniProtKB-SubCell"/>
</dbReference>
<keyword evidence="5" id="KW-0325">Glycoprotein</keyword>
<evidence type="ECO:0000256" key="5">
    <source>
        <dbReference type="ARBA" id="ARBA00023180"/>
    </source>
</evidence>
<dbReference type="PANTHER" id="PTHR46671">
    <property type="entry name" value="PROTEIN CBG11221"/>
    <property type="match status" value="1"/>
</dbReference>
<feature type="transmembrane region" description="Helical" evidence="7">
    <location>
        <begin position="7"/>
        <end position="23"/>
    </location>
</feature>
<feature type="non-terminal residue" evidence="8">
    <location>
        <position position="474"/>
    </location>
</feature>
<keyword evidence="9" id="KW-1185">Reference proteome</keyword>
<feature type="region of interest" description="Disordered" evidence="6">
    <location>
        <begin position="444"/>
        <end position="474"/>
    </location>
</feature>
<feature type="compositionally biased region" description="Low complexity" evidence="6">
    <location>
        <begin position="444"/>
        <end position="458"/>
    </location>
</feature>
<evidence type="ECO:0000256" key="4">
    <source>
        <dbReference type="ARBA" id="ARBA00023136"/>
    </source>
</evidence>
<dbReference type="InterPro" id="IPR003406">
    <property type="entry name" value="Glyco_trans_14"/>
</dbReference>
<proteinExistence type="predicted"/>
<keyword evidence="7" id="KW-0812">Transmembrane</keyword>
<evidence type="ECO:0000256" key="2">
    <source>
        <dbReference type="ARBA" id="ARBA00022676"/>
    </source>
</evidence>
<keyword evidence="2" id="KW-0328">Glycosyltransferase</keyword>
<dbReference type="AlphaFoldDB" id="A0AAN5CZN8"/>
<evidence type="ECO:0000256" key="1">
    <source>
        <dbReference type="ARBA" id="ARBA00004606"/>
    </source>
</evidence>
<dbReference type="GO" id="GO:0016757">
    <property type="term" value="F:glycosyltransferase activity"/>
    <property type="evidence" value="ECO:0007669"/>
    <property type="project" value="UniProtKB-KW"/>
</dbReference>
<evidence type="ECO:0000256" key="3">
    <source>
        <dbReference type="ARBA" id="ARBA00022679"/>
    </source>
</evidence>
<dbReference type="Proteomes" id="UP001328107">
    <property type="component" value="Unassembled WGS sequence"/>
</dbReference>
<keyword evidence="7" id="KW-1133">Transmembrane helix</keyword>
<comment type="caution">
    <text evidence="8">The sequence shown here is derived from an EMBL/GenBank/DDBJ whole genome shotgun (WGS) entry which is preliminary data.</text>
</comment>
<evidence type="ECO:0000256" key="6">
    <source>
        <dbReference type="SAM" id="MobiDB-lite"/>
    </source>
</evidence>
<feature type="non-terminal residue" evidence="8">
    <location>
        <position position="1"/>
    </location>
</feature>
<organism evidence="8 9">
    <name type="scientific">Pristionchus mayeri</name>
    <dbReference type="NCBI Taxonomy" id="1317129"/>
    <lineage>
        <taxon>Eukaryota</taxon>
        <taxon>Metazoa</taxon>
        <taxon>Ecdysozoa</taxon>
        <taxon>Nematoda</taxon>
        <taxon>Chromadorea</taxon>
        <taxon>Rhabditida</taxon>
        <taxon>Rhabditina</taxon>
        <taxon>Diplogasteromorpha</taxon>
        <taxon>Diplogasteroidea</taxon>
        <taxon>Neodiplogasteridae</taxon>
        <taxon>Pristionchus</taxon>
    </lineage>
</organism>
<keyword evidence="4 7" id="KW-0472">Membrane</keyword>
<reference evidence="9" key="1">
    <citation type="submission" date="2022-10" db="EMBL/GenBank/DDBJ databases">
        <title>Genome assembly of Pristionchus species.</title>
        <authorList>
            <person name="Yoshida K."/>
            <person name="Sommer R.J."/>
        </authorList>
    </citation>
    <scope>NUCLEOTIDE SEQUENCE [LARGE SCALE GENOMIC DNA]</scope>
    <source>
        <strain evidence="9">RS5460</strain>
    </source>
</reference>
<sequence length="474" mass="53935">PSVTRSIFLLALLSALYFLFYNYEYFSLSSINNFSFLYSRSNDSSSQLFEYFPLEIDCDRIFAGDNEYTKSVALHRPKLEKDRLDMSCEGIQSRFNIAPSYDEPYSIAYAKIVYKDYQFLEQQMWNTYTESNWYCFSIDLKAAKDFREKINQLASCLPNVLIANVSRKVGSNGVNQNYAHLDCMRTLESKEFEYVFLLQNHDILTRTHGEFAEILPVLEGSAVVDRLKCPSNRCLKSYPTNLGKLGLCPKSFKGKELSACESANVTYMKGGMQALLPKTANDYIVNEINGSIFIDMFTKNFAGDEQFFPSLANTEPLKIPGRFTAACSAYQRLLRHVIWFKVSKCGSRNMRHGVCVFGLEDLPALRNVAPFIINKMLPSFDNGAIQCYNELLLKRNQGLEPPRGDVDSFANGDYARFQRELRQPGFDPAKFVCESDKNKITTMATSTSKMTTTSNTTKTTERVQPMTTQSTKEP</sequence>
<keyword evidence="3" id="KW-0808">Transferase</keyword>
<dbReference type="PANTHER" id="PTHR46671:SF7">
    <property type="entry name" value="CORE-2_I-BRANCHING ENZYME"/>
    <property type="match status" value="1"/>
</dbReference>
<gene>
    <name evidence="8" type="ORF">PMAYCL1PPCAC_23167</name>
</gene>
<dbReference type="Pfam" id="PF02485">
    <property type="entry name" value="Branch"/>
    <property type="match status" value="1"/>
</dbReference>